<dbReference type="GO" id="GO:0008270">
    <property type="term" value="F:zinc ion binding"/>
    <property type="evidence" value="ECO:0007669"/>
    <property type="project" value="UniProtKB-KW"/>
</dbReference>
<dbReference type="PANTHER" id="PTHR46539:SF9">
    <property type="entry name" value="RING-H2 FINGER PROTEIN ATL56"/>
    <property type="match status" value="1"/>
</dbReference>
<dbReference type="EMBL" id="JABWDY010043916">
    <property type="protein sequence ID" value="KAF5175540.1"/>
    <property type="molecule type" value="Genomic_DNA"/>
</dbReference>
<evidence type="ECO:0000256" key="3">
    <source>
        <dbReference type="ARBA" id="ARBA00022723"/>
    </source>
</evidence>
<dbReference type="PROSITE" id="PS50089">
    <property type="entry name" value="ZF_RING_2"/>
    <property type="match status" value="1"/>
</dbReference>
<evidence type="ECO:0000256" key="7">
    <source>
        <dbReference type="ARBA" id="ARBA00023136"/>
    </source>
</evidence>
<feature type="region of interest" description="Disordered" evidence="9">
    <location>
        <begin position="159"/>
        <end position="187"/>
    </location>
</feature>
<proteinExistence type="predicted"/>
<dbReference type="OrthoDB" id="8062037at2759"/>
<dbReference type="PANTHER" id="PTHR46539">
    <property type="entry name" value="E3 UBIQUITIN-PROTEIN LIGASE ATL42"/>
    <property type="match status" value="1"/>
</dbReference>
<comment type="subcellular location">
    <subcellularLocation>
        <location evidence="1">Membrane</location>
    </subcellularLocation>
</comment>
<feature type="compositionally biased region" description="Polar residues" evidence="9">
    <location>
        <begin position="160"/>
        <end position="176"/>
    </location>
</feature>
<dbReference type="InterPro" id="IPR013083">
    <property type="entry name" value="Znf_RING/FYVE/PHD"/>
</dbReference>
<feature type="transmembrane region" description="Helical" evidence="10">
    <location>
        <begin position="14"/>
        <end position="36"/>
    </location>
</feature>
<dbReference type="SMART" id="SM00184">
    <property type="entry name" value="RING"/>
    <property type="match status" value="1"/>
</dbReference>
<keyword evidence="4 8" id="KW-0863">Zinc-finger</keyword>
<dbReference type="AlphaFoldDB" id="A0A7J6UTF9"/>
<sequence>MIVMICKVLLSPEVIMMGILICMIFLFVGVGFLLLFHFCVGGGPLRWAVFNPGTMIPRRRNTCYNMPKVDLEKFPCYDFEAEEKDSNPVVCAICLENLKVGDRCRLLPRCKHSFHSQCIDSWLLKTPSCPICRTSANFNKSCMVSGEGSSHPVDVEFSFRESQQNGDETELSSSPSLPHDTPSEPTV</sequence>
<reference evidence="12 13" key="1">
    <citation type="submission" date="2020-06" db="EMBL/GenBank/DDBJ databases">
        <title>Transcriptomic and genomic resources for Thalictrum thalictroides and T. hernandezii: Facilitating candidate gene discovery in an emerging model plant lineage.</title>
        <authorList>
            <person name="Arias T."/>
            <person name="Riano-Pachon D.M."/>
            <person name="Di Stilio V.S."/>
        </authorList>
    </citation>
    <scope>NUCLEOTIDE SEQUENCE [LARGE SCALE GENOMIC DNA]</scope>
    <source>
        <strain evidence="13">cv. WT478/WT964</strain>
        <tissue evidence="12">Leaves</tissue>
    </source>
</reference>
<evidence type="ECO:0000256" key="8">
    <source>
        <dbReference type="PROSITE-ProRule" id="PRU00175"/>
    </source>
</evidence>
<evidence type="ECO:0000313" key="12">
    <source>
        <dbReference type="EMBL" id="KAF5175540.1"/>
    </source>
</evidence>
<evidence type="ECO:0000256" key="1">
    <source>
        <dbReference type="ARBA" id="ARBA00004370"/>
    </source>
</evidence>
<comment type="caution">
    <text evidence="12">The sequence shown here is derived from an EMBL/GenBank/DDBJ whole genome shotgun (WGS) entry which is preliminary data.</text>
</comment>
<dbReference type="Pfam" id="PF13639">
    <property type="entry name" value="zf-RING_2"/>
    <property type="match status" value="1"/>
</dbReference>
<keyword evidence="6 10" id="KW-1133">Transmembrane helix</keyword>
<dbReference type="Gene3D" id="3.30.40.10">
    <property type="entry name" value="Zinc/RING finger domain, C3HC4 (zinc finger)"/>
    <property type="match status" value="1"/>
</dbReference>
<protein>
    <submittedName>
        <fullName evidence="12">Ring-h2 finger protein</fullName>
    </submittedName>
</protein>
<keyword evidence="7 10" id="KW-0472">Membrane</keyword>
<evidence type="ECO:0000313" key="13">
    <source>
        <dbReference type="Proteomes" id="UP000554482"/>
    </source>
</evidence>
<keyword evidence="5" id="KW-0862">Zinc</keyword>
<dbReference type="GO" id="GO:0016020">
    <property type="term" value="C:membrane"/>
    <property type="evidence" value="ECO:0007669"/>
    <property type="project" value="UniProtKB-SubCell"/>
</dbReference>
<dbReference type="InterPro" id="IPR001841">
    <property type="entry name" value="Znf_RING"/>
</dbReference>
<dbReference type="SUPFAM" id="SSF57850">
    <property type="entry name" value="RING/U-box"/>
    <property type="match status" value="1"/>
</dbReference>
<evidence type="ECO:0000256" key="5">
    <source>
        <dbReference type="ARBA" id="ARBA00022833"/>
    </source>
</evidence>
<evidence type="ECO:0000256" key="2">
    <source>
        <dbReference type="ARBA" id="ARBA00022692"/>
    </source>
</evidence>
<name>A0A7J6UTF9_THATH</name>
<accession>A0A7J6UTF9</accession>
<keyword evidence="13" id="KW-1185">Reference proteome</keyword>
<evidence type="ECO:0000256" key="4">
    <source>
        <dbReference type="ARBA" id="ARBA00022771"/>
    </source>
</evidence>
<feature type="domain" description="RING-type" evidence="11">
    <location>
        <begin position="91"/>
        <end position="133"/>
    </location>
</feature>
<keyword evidence="2 10" id="KW-0812">Transmembrane</keyword>
<organism evidence="12 13">
    <name type="scientific">Thalictrum thalictroides</name>
    <name type="common">Rue-anemone</name>
    <name type="synonym">Anemone thalictroides</name>
    <dbReference type="NCBI Taxonomy" id="46969"/>
    <lineage>
        <taxon>Eukaryota</taxon>
        <taxon>Viridiplantae</taxon>
        <taxon>Streptophyta</taxon>
        <taxon>Embryophyta</taxon>
        <taxon>Tracheophyta</taxon>
        <taxon>Spermatophyta</taxon>
        <taxon>Magnoliopsida</taxon>
        <taxon>Ranunculales</taxon>
        <taxon>Ranunculaceae</taxon>
        <taxon>Thalictroideae</taxon>
        <taxon>Thalictrum</taxon>
    </lineage>
</organism>
<evidence type="ECO:0000256" key="10">
    <source>
        <dbReference type="SAM" id="Phobius"/>
    </source>
</evidence>
<keyword evidence="3" id="KW-0479">Metal-binding</keyword>
<evidence type="ECO:0000256" key="6">
    <source>
        <dbReference type="ARBA" id="ARBA00022989"/>
    </source>
</evidence>
<evidence type="ECO:0000256" key="9">
    <source>
        <dbReference type="SAM" id="MobiDB-lite"/>
    </source>
</evidence>
<evidence type="ECO:0000259" key="11">
    <source>
        <dbReference type="PROSITE" id="PS50089"/>
    </source>
</evidence>
<gene>
    <name evidence="12" type="ORF">FRX31_034874</name>
</gene>
<dbReference type="Proteomes" id="UP000554482">
    <property type="component" value="Unassembled WGS sequence"/>
</dbReference>